<proteinExistence type="predicted"/>
<accession>X1P9R5</accession>
<protein>
    <submittedName>
        <fullName evidence="1">Uncharacterized protein</fullName>
    </submittedName>
</protein>
<gene>
    <name evidence="1" type="ORF">S06H3_62937</name>
</gene>
<sequence length="56" mass="6220">MDIFKKDVIARSKAFDIMQMSVTDGRSGSHPGPALFETKLSNQNLGAFLLKMEDMT</sequence>
<reference evidence="1" key="1">
    <citation type="journal article" date="2014" name="Front. Microbiol.">
        <title>High frequency of phylogenetically diverse reductive dehalogenase-homologous genes in deep subseafloor sedimentary metagenomes.</title>
        <authorList>
            <person name="Kawai M."/>
            <person name="Futagami T."/>
            <person name="Toyoda A."/>
            <person name="Takaki Y."/>
            <person name="Nishi S."/>
            <person name="Hori S."/>
            <person name="Arai W."/>
            <person name="Tsubouchi T."/>
            <person name="Morono Y."/>
            <person name="Uchiyama I."/>
            <person name="Ito T."/>
            <person name="Fujiyama A."/>
            <person name="Inagaki F."/>
            <person name="Takami H."/>
        </authorList>
    </citation>
    <scope>NUCLEOTIDE SEQUENCE</scope>
    <source>
        <strain evidence="1">Expedition CK06-06</strain>
    </source>
</reference>
<evidence type="ECO:0000313" key="1">
    <source>
        <dbReference type="EMBL" id="GAI52573.1"/>
    </source>
</evidence>
<dbReference type="AlphaFoldDB" id="X1P9R5"/>
<dbReference type="EMBL" id="BARV01041634">
    <property type="protein sequence ID" value="GAI52573.1"/>
    <property type="molecule type" value="Genomic_DNA"/>
</dbReference>
<name>X1P9R5_9ZZZZ</name>
<organism evidence="1">
    <name type="scientific">marine sediment metagenome</name>
    <dbReference type="NCBI Taxonomy" id="412755"/>
    <lineage>
        <taxon>unclassified sequences</taxon>
        <taxon>metagenomes</taxon>
        <taxon>ecological metagenomes</taxon>
    </lineage>
</organism>
<comment type="caution">
    <text evidence="1">The sequence shown here is derived from an EMBL/GenBank/DDBJ whole genome shotgun (WGS) entry which is preliminary data.</text>
</comment>